<reference evidence="1" key="1">
    <citation type="journal article" date="2017" name="Nature">
        <title>The sunflower genome provides insights into oil metabolism, flowering and Asterid evolution.</title>
        <authorList>
            <person name="Badouin H."/>
            <person name="Gouzy J."/>
            <person name="Grassa C.J."/>
            <person name="Murat F."/>
            <person name="Staton S.E."/>
            <person name="Cottret L."/>
            <person name="Lelandais-Briere C."/>
            <person name="Owens G.L."/>
            <person name="Carrere S."/>
            <person name="Mayjonade B."/>
            <person name="Legrand L."/>
            <person name="Gill N."/>
            <person name="Kane N.C."/>
            <person name="Bowers J.E."/>
            <person name="Hubner S."/>
            <person name="Bellec A."/>
            <person name="Berard A."/>
            <person name="Berges H."/>
            <person name="Blanchet N."/>
            <person name="Boniface M.C."/>
            <person name="Brunel D."/>
            <person name="Catrice O."/>
            <person name="Chaidir N."/>
            <person name="Claudel C."/>
            <person name="Donnadieu C."/>
            <person name="Faraut T."/>
            <person name="Fievet G."/>
            <person name="Helmstetter N."/>
            <person name="King M."/>
            <person name="Knapp S.J."/>
            <person name="Lai Z."/>
            <person name="Le Paslier M.C."/>
            <person name="Lippi Y."/>
            <person name="Lorenzon L."/>
            <person name="Mandel J.R."/>
            <person name="Marage G."/>
            <person name="Marchand G."/>
            <person name="Marquand E."/>
            <person name="Bret-Mestries E."/>
            <person name="Morien E."/>
            <person name="Nambeesan S."/>
            <person name="Nguyen T."/>
            <person name="Pegot-Espagnet P."/>
            <person name="Pouilly N."/>
            <person name="Raftis F."/>
            <person name="Sallet E."/>
            <person name="Schiex T."/>
            <person name="Thomas J."/>
            <person name="Vandecasteele C."/>
            <person name="Vares D."/>
            <person name="Vear F."/>
            <person name="Vautrin S."/>
            <person name="Crespi M."/>
            <person name="Mangin B."/>
            <person name="Burke J.M."/>
            <person name="Salse J."/>
            <person name="Munos S."/>
            <person name="Vincourt P."/>
            <person name="Rieseberg L.H."/>
            <person name="Langlade N.B."/>
        </authorList>
    </citation>
    <scope>NUCLEOTIDE SEQUENCE</scope>
    <source>
        <tissue evidence="1">Leaves</tissue>
    </source>
</reference>
<comment type="caution">
    <text evidence="1">The sequence shown here is derived from an EMBL/GenBank/DDBJ whole genome shotgun (WGS) entry which is preliminary data.</text>
</comment>
<dbReference type="Gramene" id="mRNA:HanXRQr2_Chr07g0285861">
    <property type="protein sequence ID" value="CDS:HanXRQr2_Chr07g0285861.1"/>
    <property type="gene ID" value="HanXRQr2_Chr07g0285861"/>
</dbReference>
<dbReference type="AlphaFoldDB" id="A0A9K3IK75"/>
<gene>
    <name evidence="1" type="ORF">HanXRQr2_Chr07g0285861</name>
</gene>
<keyword evidence="2" id="KW-1185">Reference proteome</keyword>
<protein>
    <submittedName>
        <fullName evidence="1">Uncharacterized protein</fullName>
    </submittedName>
</protein>
<evidence type="ECO:0000313" key="1">
    <source>
        <dbReference type="EMBL" id="KAF5797864.1"/>
    </source>
</evidence>
<evidence type="ECO:0000313" key="2">
    <source>
        <dbReference type="Proteomes" id="UP000215914"/>
    </source>
</evidence>
<name>A0A9K3IK75_HELAN</name>
<dbReference type="EMBL" id="MNCJ02000322">
    <property type="protein sequence ID" value="KAF5797864.1"/>
    <property type="molecule type" value="Genomic_DNA"/>
</dbReference>
<proteinExistence type="predicted"/>
<sequence length="52" mass="5664">MKNSAAKLDNNKIPPKLAHDRPLLGFYHEGTGVVTEGGIRAMPLVQAKEVFC</sequence>
<organism evidence="1 2">
    <name type="scientific">Helianthus annuus</name>
    <name type="common">Common sunflower</name>
    <dbReference type="NCBI Taxonomy" id="4232"/>
    <lineage>
        <taxon>Eukaryota</taxon>
        <taxon>Viridiplantae</taxon>
        <taxon>Streptophyta</taxon>
        <taxon>Embryophyta</taxon>
        <taxon>Tracheophyta</taxon>
        <taxon>Spermatophyta</taxon>
        <taxon>Magnoliopsida</taxon>
        <taxon>eudicotyledons</taxon>
        <taxon>Gunneridae</taxon>
        <taxon>Pentapetalae</taxon>
        <taxon>asterids</taxon>
        <taxon>campanulids</taxon>
        <taxon>Asterales</taxon>
        <taxon>Asteraceae</taxon>
        <taxon>Asteroideae</taxon>
        <taxon>Heliantheae alliance</taxon>
        <taxon>Heliantheae</taxon>
        <taxon>Helianthus</taxon>
    </lineage>
</organism>
<dbReference type="Proteomes" id="UP000215914">
    <property type="component" value="Unassembled WGS sequence"/>
</dbReference>
<reference evidence="1" key="2">
    <citation type="submission" date="2020-06" db="EMBL/GenBank/DDBJ databases">
        <title>Helianthus annuus Genome sequencing and assembly Release 2.</title>
        <authorList>
            <person name="Gouzy J."/>
            <person name="Langlade N."/>
            <person name="Munos S."/>
        </authorList>
    </citation>
    <scope>NUCLEOTIDE SEQUENCE</scope>
    <source>
        <tissue evidence="1">Leaves</tissue>
    </source>
</reference>
<accession>A0A9K3IK75</accession>